<comment type="caution">
    <text evidence="1">The sequence shown here is derived from an EMBL/GenBank/DDBJ whole genome shotgun (WGS) entry which is preliminary data.</text>
</comment>
<protein>
    <submittedName>
        <fullName evidence="1">Uncharacterized protein</fullName>
    </submittedName>
</protein>
<dbReference type="EMBL" id="MRCE01000020">
    <property type="protein sequence ID" value="OKH35668.1"/>
    <property type="molecule type" value="Genomic_DNA"/>
</dbReference>
<gene>
    <name evidence="1" type="ORF">NIES2119_19385</name>
</gene>
<evidence type="ECO:0000313" key="2">
    <source>
        <dbReference type="Proteomes" id="UP000185860"/>
    </source>
</evidence>
<dbReference type="RefSeq" id="WP_073595155.1">
    <property type="nucleotide sequence ID" value="NZ_MRCE01000020.1"/>
</dbReference>
<dbReference type="Proteomes" id="UP000185860">
    <property type="component" value="Unassembled WGS sequence"/>
</dbReference>
<organism evidence="1 2">
    <name type="scientific">[Phormidium ambiguum] IAM M-71</name>
    <dbReference type="NCBI Taxonomy" id="454136"/>
    <lineage>
        <taxon>Bacteria</taxon>
        <taxon>Bacillati</taxon>
        <taxon>Cyanobacteriota</taxon>
        <taxon>Cyanophyceae</taxon>
        <taxon>Oscillatoriophycideae</taxon>
        <taxon>Aerosakkonematales</taxon>
        <taxon>Aerosakkonemataceae</taxon>
        <taxon>Floridanema</taxon>
    </lineage>
</organism>
<sequence>MTQTYKLIFKNNSSRTGNACIYQTDPDIGNPNVMSLAWFSKGAHPGVRLNFSWGINYGFVWSETGELFPGINFSASQIVDADLNSKNKTTFSKDSIGYFFKEPPVPGARPGALYIVEDEKIPDKLASVGIAMSGAATFAVQAGPNLQATFTPHPKYWITFGNYEQGDVLDIGEITEAAEIDFPSGVYTMVATLNEDNTWDVKPLSAVNAQFIAARKNGYAAIWGES</sequence>
<accession>A0A1U7IF60</accession>
<dbReference type="AlphaFoldDB" id="A0A1U7IF60"/>
<name>A0A1U7IF60_9CYAN</name>
<proteinExistence type="predicted"/>
<reference evidence="1 2" key="1">
    <citation type="submission" date="2016-11" db="EMBL/GenBank/DDBJ databases">
        <title>Draft Genome Sequences of Nine Cyanobacterial Strains from Diverse Habitats.</title>
        <authorList>
            <person name="Zhu T."/>
            <person name="Hou S."/>
            <person name="Lu X."/>
            <person name="Hess W.R."/>
        </authorList>
    </citation>
    <scope>NUCLEOTIDE SEQUENCE [LARGE SCALE GENOMIC DNA]</scope>
    <source>
        <strain evidence="1 2">IAM M-71</strain>
    </source>
</reference>
<evidence type="ECO:0000313" key="1">
    <source>
        <dbReference type="EMBL" id="OKH35668.1"/>
    </source>
</evidence>